<dbReference type="NCBIfam" id="TIGR01087">
    <property type="entry name" value="murD"/>
    <property type="match status" value="1"/>
</dbReference>
<comment type="similarity">
    <text evidence="7">Belongs to the MurCDEF family.</text>
</comment>
<feature type="domain" description="Mur ligase central" evidence="10">
    <location>
        <begin position="116"/>
        <end position="326"/>
    </location>
</feature>
<dbReference type="InterPro" id="IPR013221">
    <property type="entry name" value="Mur_ligase_cen"/>
</dbReference>
<dbReference type="GO" id="GO:0005524">
    <property type="term" value="F:ATP binding"/>
    <property type="evidence" value="ECO:0007669"/>
    <property type="project" value="UniProtKB-UniRule"/>
</dbReference>
<comment type="subcellular location">
    <subcellularLocation>
        <location evidence="1 7 8">Cytoplasm</location>
    </subcellularLocation>
</comment>
<keyword evidence="7 8" id="KW-0131">Cell cycle</keyword>
<accession>A0A2M7BU99</accession>
<dbReference type="InterPro" id="IPR036565">
    <property type="entry name" value="Mur-like_cat_sf"/>
</dbReference>
<dbReference type="Gene3D" id="3.40.1190.10">
    <property type="entry name" value="Mur-like, catalytic domain"/>
    <property type="match status" value="1"/>
</dbReference>
<feature type="domain" description="Mur ligase C-terminal" evidence="9">
    <location>
        <begin position="348"/>
        <end position="471"/>
    </location>
</feature>
<dbReference type="GO" id="GO:0008764">
    <property type="term" value="F:UDP-N-acetylmuramoylalanine-D-glutamate ligase activity"/>
    <property type="evidence" value="ECO:0007669"/>
    <property type="project" value="UniProtKB-UniRule"/>
</dbReference>
<evidence type="ECO:0000313" key="11">
    <source>
        <dbReference type="EMBL" id="PIV10147.1"/>
    </source>
</evidence>
<dbReference type="Pfam" id="PF02875">
    <property type="entry name" value="Mur_ligase_C"/>
    <property type="match status" value="1"/>
</dbReference>
<keyword evidence="6 7" id="KW-0067">ATP-binding</keyword>
<dbReference type="PANTHER" id="PTHR43692:SF1">
    <property type="entry name" value="UDP-N-ACETYLMURAMOYLALANINE--D-GLUTAMATE LIGASE"/>
    <property type="match status" value="1"/>
</dbReference>
<dbReference type="AlphaFoldDB" id="A0A2M7BU99"/>
<comment type="pathway">
    <text evidence="2 7 8">Cell wall biogenesis; peptidoglycan biosynthesis.</text>
</comment>
<dbReference type="UniPathway" id="UPA00219"/>
<keyword evidence="3 7" id="KW-0963">Cytoplasm</keyword>
<keyword evidence="7 8" id="KW-0132">Cell division</keyword>
<dbReference type="Pfam" id="PF21799">
    <property type="entry name" value="MurD-like_N"/>
    <property type="match status" value="1"/>
</dbReference>
<dbReference type="GO" id="GO:0005737">
    <property type="term" value="C:cytoplasm"/>
    <property type="evidence" value="ECO:0007669"/>
    <property type="project" value="UniProtKB-SubCell"/>
</dbReference>
<sequence>MNDFKNKKVTIIGLGLHGGGVGVAKFFSRLGAKVLVTDLRNKKELKESLEKLKGEPIKYVLDQHRPEDFINTDLVIKNPAVPDNSKYLEIARQHGVPIETDVGIFFELCPAPIIGVTGSKGKSTVVTLIAKFLAKKYGDVILAGNIRSSVLAKLKKINKNSLVVLELSSWQLAGLRSHRRSPHCSVITNILPDHLNRYKNIEEYIEDKKEIFRWQKKKPRKNNQDVFRGRDCLILNYDDRVVRNFAEQAKSQVFYYSQDNGSTSDLGKARLAAFVKGDKILFGDSGLKAPNLEASGLQNEEVCSLEDIALKGKHNIDNVLAAVSVAKLAQVSNKSIKKVLVKFKGIEGRLELVKMLNRVKYINDTTATIPEATLAALSSFPNKKNIILIAGGADKDLNFDYLAEILVKKVKVLILLEGTATPKLKQAVENRIVLTDSRLEIIDPLNSMREAVLKARAKAVENDIVLLSPACASFGLFRHEFERGEMFNKAVNEL</sequence>
<dbReference type="GO" id="GO:0051301">
    <property type="term" value="P:cell division"/>
    <property type="evidence" value="ECO:0007669"/>
    <property type="project" value="UniProtKB-KW"/>
</dbReference>
<comment type="caution">
    <text evidence="11">The sequence shown here is derived from an EMBL/GenBank/DDBJ whole genome shotgun (WGS) entry which is preliminary data.</text>
</comment>
<keyword evidence="7 8" id="KW-0133">Cell shape</keyword>
<evidence type="ECO:0000256" key="3">
    <source>
        <dbReference type="ARBA" id="ARBA00022490"/>
    </source>
</evidence>
<evidence type="ECO:0000256" key="2">
    <source>
        <dbReference type="ARBA" id="ARBA00004752"/>
    </source>
</evidence>
<evidence type="ECO:0000256" key="7">
    <source>
        <dbReference type="HAMAP-Rule" id="MF_00639"/>
    </source>
</evidence>
<dbReference type="EC" id="6.3.2.9" evidence="7 8"/>
<dbReference type="SUPFAM" id="SSF53623">
    <property type="entry name" value="MurD-like peptide ligases, catalytic domain"/>
    <property type="match status" value="1"/>
</dbReference>
<dbReference type="GO" id="GO:0009252">
    <property type="term" value="P:peptidoglycan biosynthetic process"/>
    <property type="evidence" value="ECO:0007669"/>
    <property type="project" value="UniProtKB-UniRule"/>
</dbReference>
<evidence type="ECO:0000313" key="12">
    <source>
        <dbReference type="Proteomes" id="UP000229894"/>
    </source>
</evidence>
<dbReference type="InterPro" id="IPR005762">
    <property type="entry name" value="MurD"/>
</dbReference>
<organism evidence="11 12">
    <name type="scientific">Candidatus Portnoybacteria bacterium CG03_land_8_20_14_0_80_41_10</name>
    <dbReference type="NCBI Taxonomy" id="1974808"/>
    <lineage>
        <taxon>Bacteria</taxon>
        <taxon>Candidatus Portnoyibacteriota</taxon>
    </lineage>
</organism>
<name>A0A2M7BU99_9BACT</name>
<keyword evidence="7 8" id="KW-0961">Cell wall biogenesis/degradation</keyword>
<evidence type="ECO:0000256" key="5">
    <source>
        <dbReference type="ARBA" id="ARBA00022741"/>
    </source>
</evidence>
<keyword evidence="7 8" id="KW-0573">Peptidoglycan synthesis</keyword>
<dbReference type="Gene3D" id="3.40.50.720">
    <property type="entry name" value="NAD(P)-binding Rossmann-like Domain"/>
    <property type="match status" value="1"/>
</dbReference>
<reference evidence="12" key="1">
    <citation type="submission" date="2017-09" db="EMBL/GenBank/DDBJ databases">
        <title>Depth-based differentiation of microbial function through sediment-hosted aquifers and enrichment of novel symbionts in the deep terrestrial subsurface.</title>
        <authorList>
            <person name="Probst A.J."/>
            <person name="Ladd B."/>
            <person name="Jarett J.K."/>
            <person name="Geller-Mcgrath D.E."/>
            <person name="Sieber C.M.K."/>
            <person name="Emerson J.B."/>
            <person name="Anantharaman K."/>
            <person name="Thomas B.C."/>
            <person name="Malmstrom R."/>
            <person name="Stieglmeier M."/>
            <person name="Klingl A."/>
            <person name="Woyke T."/>
            <person name="Ryan C.M."/>
            <person name="Banfield J.F."/>
        </authorList>
    </citation>
    <scope>NUCLEOTIDE SEQUENCE [LARGE SCALE GENOMIC DNA]</scope>
</reference>
<evidence type="ECO:0000259" key="10">
    <source>
        <dbReference type="Pfam" id="PF08245"/>
    </source>
</evidence>
<dbReference type="GO" id="GO:0071555">
    <property type="term" value="P:cell wall organization"/>
    <property type="evidence" value="ECO:0007669"/>
    <property type="project" value="UniProtKB-KW"/>
</dbReference>
<dbReference type="InterPro" id="IPR004101">
    <property type="entry name" value="Mur_ligase_C"/>
</dbReference>
<dbReference type="SUPFAM" id="SSF51984">
    <property type="entry name" value="MurCD N-terminal domain"/>
    <property type="match status" value="1"/>
</dbReference>
<evidence type="ECO:0000256" key="1">
    <source>
        <dbReference type="ARBA" id="ARBA00004496"/>
    </source>
</evidence>
<dbReference type="HAMAP" id="MF_00639">
    <property type="entry name" value="MurD"/>
    <property type="match status" value="1"/>
</dbReference>
<dbReference type="Pfam" id="PF08245">
    <property type="entry name" value="Mur_ligase_M"/>
    <property type="match status" value="1"/>
</dbReference>
<dbReference type="InterPro" id="IPR036615">
    <property type="entry name" value="Mur_ligase_C_dom_sf"/>
</dbReference>
<protein>
    <recommendedName>
        <fullName evidence="7 8">UDP-N-acetylmuramoylalanine--D-glutamate ligase</fullName>
        <ecNumber evidence="7 8">6.3.2.9</ecNumber>
    </recommendedName>
    <alternativeName>
        <fullName evidence="7">D-glutamic acid-adding enzyme</fullName>
    </alternativeName>
    <alternativeName>
        <fullName evidence="7">UDP-N-acetylmuramoyl-L-alanyl-D-glutamate synthetase</fullName>
    </alternativeName>
</protein>
<evidence type="ECO:0000256" key="6">
    <source>
        <dbReference type="ARBA" id="ARBA00022840"/>
    </source>
</evidence>
<keyword evidence="5 7" id="KW-0547">Nucleotide-binding</keyword>
<evidence type="ECO:0000259" key="9">
    <source>
        <dbReference type="Pfam" id="PF02875"/>
    </source>
</evidence>
<dbReference type="EMBL" id="PEUX01000043">
    <property type="protein sequence ID" value="PIV10147.1"/>
    <property type="molecule type" value="Genomic_DNA"/>
</dbReference>
<keyword evidence="4 7" id="KW-0436">Ligase</keyword>
<evidence type="ECO:0000256" key="8">
    <source>
        <dbReference type="RuleBase" id="RU003664"/>
    </source>
</evidence>
<dbReference type="SUPFAM" id="SSF53244">
    <property type="entry name" value="MurD-like peptide ligases, peptide-binding domain"/>
    <property type="match status" value="1"/>
</dbReference>
<dbReference type="Gene3D" id="3.90.190.20">
    <property type="entry name" value="Mur ligase, C-terminal domain"/>
    <property type="match status" value="1"/>
</dbReference>
<comment type="catalytic activity">
    <reaction evidence="7 8">
        <text>UDP-N-acetyl-alpha-D-muramoyl-L-alanine + D-glutamate + ATP = UDP-N-acetyl-alpha-D-muramoyl-L-alanyl-D-glutamate + ADP + phosphate + H(+)</text>
        <dbReference type="Rhea" id="RHEA:16429"/>
        <dbReference type="ChEBI" id="CHEBI:15378"/>
        <dbReference type="ChEBI" id="CHEBI:29986"/>
        <dbReference type="ChEBI" id="CHEBI:30616"/>
        <dbReference type="ChEBI" id="CHEBI:43474"/>
        <dbReference type="ChEBI" id="CHEBI:83898"/>
        <dbReference type="ChEBI" id="CHEBI:83900"/>
        <dbReference type="ChEBI" id="CHEBI:456216"/>
        <dbReference type="EC" id="6.3.2.9"/>
    </reaction>
</comment>
<dbReference type="Proteomes" id="UP000229894">
    <property type="component" value="Unassembled WGS sequence"/>
</dbReference>
<gene>
    <name evidence="7 11" type="primary">murD</name>
    <name evidence="11" type="ORF">COS49_02085</name>
</gene>
<dbReference type="PANTHER" id="PTHR43692">
    <property type="entry name" value="UDP-N-ACETYLMURAMOYLALANINE--D-GLUTAMATE LIGASE"/>
    <property type="match status" value="1"/>
</dbReference>
<feature type="binding site" evidence="7">
    <location>
        <begin position="118"/>
        <end position="124"/>
    </location>
    <ligand>
        <name>ATP</name>
        <dbReference type="ChEBI" id="CHEBI:30616"/>
    </ligand>
</feature>
<comment type="function">
    <text evidence="7 8">Cell wall formation. Catalyzes the addition of glutamate to the nucleotide precursor UDP-N-acetylmuramoyl-L-alanine (UMA).</text>
</comment>
<dbReference type="GO" id="GO:0008360">
    <property type="term" value="P:regulation of cell shape"/>
    <property type="evidence" value="ECO:0007669"/>
    <property type="project" value="UniProtKB-KW"/>
</dbReference>
<evidence type="ECO:0000256" key="4">
    <source>
        <dbReference type="ARBA" id="ARBA00022598"/>
    </source>
</evidence>
<proteinExistence type="inferred from homology"/>